<protein>
    <submittedName>
        <fullName evidence="4">Transcriptional regulator</fullName>
    </submittedName>
</protein>
<comment type="caution">
    <text evidence="4">The sequence shown here is derived from an EMBL/GenBank/DDBJ whole genome shotgun (WGS) entry which is preliminary data.</text>
</comment>
<keyword evidence="2" id="KW-0804">Transcription</keyword>
<evidence type="ECO:0000313" key="4">
    <source>
        <dbReference type="EMBL" id="TDL42813.1"/>
    </source>
</evidence>
<dbReference type="GO" id="GO:0006355">
    <property type="term" value="P:regulation of DNA-templated transcription"/>
    <property type="evidence" value="ECO:0007669"/>
    <property type="project" value="TreeGrafter"/>
</dbReference>
<sequence>MTSPTPRQSMAVEPGRGRCAWSAGGSRIMGERRTITLRLLGSWDLAVQGAPVHTGARQQRLLAALAIHGPRSRHYLAGLLWPECPEDHALGSLRAAVFALSRRVPGALEGGGDLALSGAVDVDLHRLLELVVRPVASWSAEQDDAWVLDRPRVALLPGWYDDWVVEEQARLQELYVNAVEERAELCLVRGEVHHALALARTVRDAAPLRESAVRLLLRAHLALGNEAEARRAFQEYRSALAAELGEQPSDRVRGLLEPRRRR</sequence>
<dbReference type="GO" id="GO:0003677">
    <property type="term" value="F:DNA binding"/>
    <property type="evidence" value="ECO:0007669"/>
    <property type="project" value="TreeGrafter"/>
</dbReference>
<dbReference type="Pfam" id="PF03704">
    <property type="entry name" value="BTAD"/>
    <property type="match status" value="1"/>
</dbReference>
<keyword evidence="1" id="KW-0805">Transcription regulation</keyword>
<dbReference type="PANTHER" id="PTHR35807:SF1">
    <property type="entry name" value="TRANSCRIPTIONAL REGULATOR REDD"/>
    <property type="match status" value="1"/>
</dbReference>
<dbReference type="InterPro" id="IPR051677">
    <property type="entry name" value="AfsR-DnrI-RedD_regulator"/>
</dbReference>
<evidence type="ECO:0000256" key="1">
    <source>
        <dbReference type="ARBA" id="ARBA00023015"/>
    </source>
</evidence>
<evidence type="ECO:0000256" key="2">
    <source>
        <dbReference type="ARBA" id="ARBA00023163"/>
    </source>
</evidence>
<dbReference type="PANTHER" id="PTHR35807">
    <property type="entry name" value="TRANSCRIPTIONAL REGULATOR REDD-RELATED"/>
    <property type="match status" value="1"/>
</dbReference>
<dbReference type="AlphaFoldDB" id="A0A4R5YHM8"/>
<dbReference type="InterPro" id="IPR011990">
    <property type="entry name" value="TPR-like_helical_dom_sf"/>
</dbReference>
<evidence type="ECO:0000313" key="5">
    <source>
        <dbReference type="Proteomes" id="UP000295163"/>
    </source>
</evidence>
<dbReference type="Gene3D" id="1.10.10.10">
    <property type="entry name" value="Winged helix-like DNA-binding domain superfamily/Winged helix DNA-binding domain"/>
    <property type="match status" value="1"/>
</dbReference>
<dbReference type="Gene3D" id="1.25.40.10">
    <property type="entry name" value="Tetratricopeptide repeat domain"/>
    <property type="match status" value="1"/>
</dbReference>
<dbReference type="InterPro" id="IPR005158">
    <property type="entry name" value="BTAD"/>
</dbReference>
<evidence type="ECO:0000259" key="3">
    <source>
        <dbReference type="SMART" id="SM01043"/>
    </source>
</evidence>
<accession>A0A4R5YHM8</accession>
<reference evidence="4 5" key="1">
    <citation type="submission" date="2019-03" db="EMBL/GenBank/DDBJ databases">
        <title>Genome Sequencing and Assembly of Various Microbes Isolated from Partially Reclaimed Soil and Acid Mine Drainage (AMD) Site.</title>
        <authorList>
            <person name="Steinbock B."/>
            <person name="Bechtold R."/>
            <person name="Sevigny J.L."/>
            <person name="Thomas D."/>
            <person name="Cuthill L.R."/>
            <person name="Aveiro Johannsen E.J."/>
            <person name="Thomas K."/>
            <person name="Ghosh A."/>
        </authorList>
    </citation>
    <scope>NUCLEOTIDE SEQUENCE [LARGE SCALE GENOMIC DNA]</scope>
    <source>
        <strain evidence="4 5">S-A3</strain>
    </source>
</reference>
<proteinExistence type="predicted"/>
<dbReference type="SMART" id="SM01043">
    <property type="entry name" value="BTAD"/>
    <property type="match status" value="1"/>
</dbReference>
<dbReference type="SUPFAM" id="SSF48452">
    <property type="entry name" value="TPR-like"/>
    <property type="match status" value="1"/>
</dbReference>
<feature type="domain" description="Bacterial transcriptional activator" evidence="3">
    <location>
        <begin position="122"/>
        <end position="260"/>
    </location>
</feature>
<dbReference type="InterPro" id="IPR036388">
    <property type="entry name" value="WH-like_DNA-bd_sf"/>
</dbReference>
<dbReference type="Proteomes" id="UP000295163">
    <property type="component" value="Unassembled WGS sequence"/>
</dbReference>
<dbReference type="EMBL" id="SMZT01000003">
    <property type="protein sequence ID" value="TDL42813.1"/>
    <property type="molecule type" value="Genomic_DNA"/>
</dbReference>
<gene>
    <name evidence="4" type="ORF">E2R59_08220</name>
</gene>
<name>A0A4R5YHM8_KOCRO</name>
<organism evidence="4 5">
    <name type="scientific">Kocuria rosea</name>
    <name type="common">Deinococcus erythromyxa</name>
    <name type="synonym">Micrococcus rubens</name>
    <dbReference type="NCBI Taxonomy" id="1275"/>
    <lineage>
        <taxon>Bacteria</taxon>
        <taxon>Bacillati</taxon>
        <taxon>Actinomycetota</taxon>
        <taxon>Actinomycetes</taxon>
        <taxon>Micrococcales</taxon>
        <taxon>Micrococcaceae</taxon>
        <taxon>Kocuria</taxon>
    </lineage>
</organism>